<evidence type="ECO:0000313" key="3">
    <source>
        <dbReference type="EMBL" id="ELR66600.1"/>
    </source>
</evidence>
<feature type="chain" id="PRO_5003993554" description="Bacterial Ig domain-containing protein" evidence="2">
    <location>
        <begin position="22"/>
        <end position="100"/>
    </location>
</feature>
<evidence type="ECO:0000313" key="4">
    <source>
        <dbReference type="Proteomes" id="UP000011134"/>
    </source>
</evidence>
<evidence type="ECO:0008006" key="5">
    <source>
        <dbReference type="Google" id="ProtNLM"/>
    </source>
</evidence>
<sequence>MKKSILGIMLGVAAFSGTAMADLKLDVTPQKNGAWVIVEKAGMPQEGVQVSLHGQSYTTAENGRVFVYSTGEAARSVTIKATDNEGNSTSTKAFIPSNRS</sequence>
<protein>
    <recommendedName>
        <fullName evidence="5">Bacterial Ig domain-containing protein</fullName>
    </recommendedName>
</protein>
<dbReference type="Proteomes" id="UP000011134">
    <property type="component" value="Unassembled WGS sequence"/>
</dbReference>
<reference evidence="3 4" key="1">
    <citation type="submission" date="2012-12" db="EMBL/GenBank/DDBJ databases">
        <title>Genome Assembly of Photobacterium sp. AK15.</title>
        <authorList>
            <person name="Khatri I."/>
            <person name="Vaidya B."/>
            <person name="Srinivas T.N.R."/>
            <person name="Subramanian S."/>
            <person name="Pinnaka A."/>
        </authorList>
    </citation>
    <scope>NUCLEOTIDE SEQUENCE [LARGE SCALE GENOMIC DNA]</scope>
    <source>
        <strain evidence="3 4">AK15</strain>
    </source>
</reference>
<evidence type="ECO:0000256" key="2">
    <source>
        <dbReference type="SAM" id="SignalP"/>
    </source>
</evidence>
<name>L8JCM9_9GAMM</name>
<dbReference type="PATRIC" id="fig|1056511.3.peg.1127"/>
<evidence type="ECO:0000256" key="1">
    <source>
        <dbReference type="SAM" id="MobiDB-lite"/>
    </source>
</evidence>
<dbReference type="AlphaFoldDB" id="L8JCM9"/>
<feature type="signal peptide" evidence="2">
    <location>
        <begin position="1"/>
        <end position="21"/>
    </location>
</feature>
<gene>
    <name evidence="3" type="ORF">C942_04298</name>
</gene>
<keyword evidence="2" id="KW-0732">Signal</keyword>
<keyword evidence="4" id="KW-1185">Reference proteome</keyword>
<dbReference type="RefSeq" id="WP_007463382.1">
    <property type="nucleotide sequence ID" value="NZ_AMZO01000006.1"/>
</dbReference>
<feature type="region of interest" description="Disordered" evidence="1">
    <location>
        <begin position="81"/>
        <end position="100"/>
    </location>
</feature>
<dbReference type="EMBL" id="AMZO01000006">
    <property type="protein sequence ID" value="ELR66600.1"/>
    <property type="molecule type" value="Genomic_DNA"/>
</dbReference>
<comment type="caution">
    <text evidence="3">The sequence shown here is derived from an EMBL/GenBank/DDBJ whole genome shotgun (WGS) entry which is preliminary data.</text>
</comment>
<proteinExistence type="predicted"/>
<accession>L8JCM9</accession>
<organism evidence="3 4">
    <name type="scientific">Photobacterium marinum</name>
    <dbReference type="NCBI Taxonomy" id="1056511"/>
    <lineage>
        <taxon>Bacteria</taxon>
        <taxon>Pseudomonadati</taxon>
        <taxon>Pseudomonadota</taxon>
        <taxon>Gammaproteobacteria</taxon>
        <taxon>Vibrionales</taxon>
        <taxon>Vibrionaceae</taxon>
        <taxon>Photobacterium</taxon>
    </lineage>
</organism>
<dbReference type="OrthoDB" id="5816639at2"/>